<evidence type="ECO:0000313" key="5">
    <source>
        <dbReference type="Proteomes" id="UP000659630"/>
    </source>
</evidence>
<dbReference type="EMBL" id="JACONZ010000002">
    <property type="protein sequence ID" value="MBC5580930.1"/>
    <property type="molecule type" value="Genomic_DNA"/>
</dbReference>
<accession>A0A923I5Z1</accession>
<dbReference type="PANTHER" id="PTHR43673">
    <property type="entry name" value="NAD(P)H NITROREDUCTASE YDGI-RELATED"/>
    <property type="match status" value="1"/>
</dbReference>
<name>A0A923I5Z1_9FIRM</name>
<dbReference type="Gene3D" id="3.40.109.10">
    <property type="entry name" value="NADH Oxidase"/>
    <property type="match status" value="1"/>
</dbReference>
<dbReference type="RefSeq" id="WP_186887306.1">
    <property type="nucleotide sequence ID" value="NZ_JACONZ010000002.1"/>
</dbReference>
<feature type="domain" description="Nitroreductase" evidence="3">
    <location>
        <begin position="9"/>
        <end position="154"/>
    </location>
</feature>
<proteinExistence type="inferred from homology"/>
<keyword evidence="5" id="KW-1185">Reference proteome</keyword>
<dbReference type="SUPFAM" id="SSF55469">
    <property type="entry name" value="FMN-dependent nitroreductase-like"/>
    <property type="match status" value="1"/>
</dbReference>
<reference evidence="4" key="1">
    <citation type="submission" date="2020-08" db="EMBL/GenBank/DDBJ databases">
        <title>Genome public.</title>
        <authorList>
            <person name="Liu C."/>
            <person name="Sun Q."/>
        </authorList>
    </citation>
    <scope>NUCLEOTIDE SEQUENCE</scope>
    <source>
        <strain evidence="4">BX8</strain>
    </source>
</reference>
<evidence type="ECO:0000256" key="2">
    <source>
        <dbReference type="ARBA" id="ARBA00023002"/>
    </source>
</evidence>
<dbReference type="PANTHER" id="PTHR43673:SF10">
    <property type="entry name" value="NADH DEHYDROGENASE_NAD(P)H NITROREDUCTASE XCC3605-RELATED"/>
    <property type="match status" value="1"/>
</dbReference>
<dbReference type="Pfam" id="PF00881">
    <property type="entry name" value="Nitroreductase"/>
    <property type="match status" value="1"/>
</dbReference>
<dbReference type="InterPro" id="IPR029479">
    <property type="entry name" value="Nitroreductase"/>
</dbReference>
<comment type="caution">
    <text evidence="4">The sequence shown here is derived from an EMBL/GenBank/DDBJ whole genome shotgun (WGS) entry which is preliminary data.</text>
</comment>
<evidence type="ECO:0000259" key="3">
    <source>
        <dbReference type="Pfam" id="PF00881"/>
    </source>
</evidence>
<dbReference type="AlphaFoldDB" id="A0A923I5Z1"/>
<evidence type="ECO:0000313" key="4">
    <source>
        <dbReference type="EMBL" id="MBC5580930.1"/>
    </source>
</evidence>
<keyword evidence="2" id="KW-0560">Oxidoreductase</keyword>
<comment type="similarity">
    <text evidence="1">Belongs to the nitroreductase family.</text>
</comment>
<dbReference type="GO" id="GO:0016491">
    <property type="term" value="F:oxidoreductase activity"/>
    <property type="evidence" value="ECO:0007669"/>
    <property type="project" value="UniProtKB-KW"/>
</dbReference>
<dbReference type="Proteomes" id="UP000659630">
    <property type="component" value="Unassembled WGS sequence"/>
</dbReference>
<sequence length="177" mass="19257">MDSFAELAARRQSCRAYDPARQVEPEKLEACLQAARLAPSACNSQPWHITLAQGSLAAQVGECLRSMGMNKFTAGCPVFAVVTEEGYNPSAAAGAKLKDQDYRSVDIGIMAAHFTLQAADLGLGSCILGWFDEKKLQRLLHTDKRVRLVLALGYPSEGDPLRPKTRKPLDELVSRPG</sequence>
<dbReference type="InterPro" id="IPR000415">
    <property type="entry name" value="Nitroreductase-like"/>
</dbReference>
<protein>
    <submittedName>
        <fullName evidence="4">Nitroreductase family protein</fullName>
    </submittedName>
</protein>
<gene>
    <name evidence="4" type="ORF">H8S23_05385</name>
</gene>
<evidence type="ECO:0000256" key="1">
    <source>
        <dbReference type="ARBA" id="ARBA00007118"/>
    </source>
</evidence>
<organism evidence="4 5">
    <name type="scientific">Anaerofilum hominis</name>
    <dbReference type="NCBI Taxonomy" id="2763016"/>
    <lineage>
        <taxon>Bacteria</taxon>
        <taxon>Bacillati</taxon>
        <taxon>Bacillota</taxon>
        <taxon>Clostridia</taxon>
        <taxon>Eubacteriales</taxon>
        <taxon>Oscillospiraceae</taxon>
        <taxon>Anaerofilum</taxon>
    </lineage>
</organism>